<dbReference type="GeneID" id="105431064"/>
<dbReference type="SUPFAM" id="SSF52540">
    <property type="entry name" value="P-loop containing nucleoside triphosphate hydrolases"/>
    <property type="match status" value="1"/>
</dbReference>
<dbReference type="InterPro" id="IPR003959">
    <property type="entry name" value="ATPase_AAA_core"/>
</dbReference>
<sequence>MSWLFGYRNAQPPQDFTQFVPPLAGDSGGGGSGSGGGGGGGGSPPRIGGSQMEAYRFDSSALERAAAAAKELERSSTITAGSVLGSGAKALLEDWDKILAAAGGLSLVAFGIYTAKGSTSMATRYIESRLGKPSLVRETSRFTFLDTIQHPIQAVKKLKSKQTDALSGVILAPKLEERLRDIAIATKNTKYNRGMYRNILMHGPPGTGKTMFAKKLAEHSGMDYAIVTGGDLAPLGRDGVTAIHKVFDWALTSRKGLLLFIDEADAFLRKRSSERISEDLRAMLNAFLYRTGEQSNKFMLVLASNTPEQFDWAVNDRLDEMVEFRLPGREERERLVRLYFDKFVLQPAIEGNKRLKIAQFDYSSLCSKMADLTEGMSGRELAKLGVTWQAAAYASEDGVLTEKMVMDRCLEAIKQHKQKVQWQSEQEKQESKSIYAMEDDAIVRSKTLAIEPCPGNTVAPA</sequence>
<dbReference type="GO" id="GO:0005743">
    <property type="term" value="C:mitochondrial inner membrane"/>
    <property type="evidence" value="ECO:0007669"/>
    <property type="project" value="UniProtKB-SubCell"/>
</dbReference>
<organism evidence="12 13">
    <name type="scientific">Pogonomyrmex barbatus</name>
    <name type="common">red harvester ant</name>
    <dbReference type="NCBI Taxonomy" id="144034"/>
    <lineage>
        <taxon>Eukaryota</taxon>
        <taxon>Metazoa</taxon>
        <taxon>Ecdysozoa</taxon>
        <taxon>Arthropoda</taxon>
        <taxon>Hexapoda</taxon>
        <taxon>Insecta</taxon>
        <taxon>Pterygota</taxon>
        <taxon>Neoptera</taxon>
        <taxon>Endopterygota</taxon>
        <taxon>Hymenoptera</taxon>
        <taxon>Apocrita</taxon>
        <taxon>Aculeata</taxon>
        <taxon>Formicoidea</taxon>
        <taxon>Formicidae</taxon>
        <taxon>Myrmicinae</taxon>
        <taxon>Pogonomyrmex</taxon>
    </lineage>
</organism>
<protein>
    <submittedName>
        <fullName evidence="13">ATPase family AAA domain-containing protein 3A homolog</fullName>
    </submittedName>
</protein>
<evidence type="ECO:0000256" key="7">
    <source>
        <dbReference type="ARBA" id="ARBA00023128"/>
    </source>
</evidence>
<comment type="subcellular location">
    <subcellularLocation>
        <location evidence="1">Mitochondrion inner membrane</location>
    </subcellularLocation>
    <subcellularLocation>
        <location evidence="2">Mitochondrion matrix</location>
        <location evidence="2">Mitochondrion nucleoid</location>
    </subcellularLocation>
</comment>
<evidence type="ECO:0000256" key="5">
    <source>
        <dbReference type="ARBA" id="ARBA00022840"/>
    </source>
</evidence>
<evidence type="ECO:0000256" key="4">
    <source>
        <dbReference type="ARBA" id="ARBA00022792"/>
    </source>
</evidence>
<name>A0A6I9XDY8_9HYME</name>
<dbReference type="CTD" id="53565"/>
<dbReference type="PANTHER" id="PTHR23075:SF0">
    <property type="entry name" value="ATPASE FAMILY AAA DOMAIN-CONTAINING PROTEIN 3"/>
    <property type="match status" value="1"/>
</dbReference>
<evidence type="ECO:0000256" key="6">
    <source>
        <dbReference type="ARBA" id="ARBA00023054"/>
    </source>
</evidence>
<dbReference type="GO" id="GO:0005524">
    <property type="term" value="F:ATP binding"/>
    <property type="evidence" value="ECO:0007669"/>
    <property type="project" value="UniProtKB-KW"/>
</dbReference>
<keyword evidence="4" id="KW-0999">Mitochondrion inner membrane</keyword>
<dbReference type="GO" id="GO:0016887">
    <property type="term" value="F:ATP hydrolysis activity"/>
    <property type="evidence" value="ECO:0007669"/>
    <property type="project" value="InterPro"/>
</dbReference>
<keyword evidence="8" id="KW-0472">Membrane</keyword>
<proteinExistence type="predicted"/>
<dbReference type="Pfam" id="PF00004">
    <property type="entry name" value="AAA"/>
    <property type="match status" value="1"/>
</dbReference>
<dbReference type="GO" id="GO:0042645">
    <property type="term" value="C:mitochondrial nucleoid"/>
    <property type="evidence" value="ECO:0007669"/>
    <property type="project" value="UniProtKB-SubCell"/>
</dbReference>
<dbReference type="GO" id="GO:0008270">
    <property type="term" value="F:zinc ion binding"/>
    <property type="evidence" value="ECO:0007669"/>
    <property type="project" value="TreeGrafter"/>
</dbReference>
<reference evidence="13" key="1">
    <citation type="submission" date="2025-08" db="UniProtKB">
        <authorList>
            <consortium name="RefSeq"/>
        </authorList>
    </citation>
    <scope>IDENTIFICATION</scope>
</reference>
<dbReference type="Pfam" id="PF12037">
    <property type="entry name" value="ATAD3_N"/>
    <property type="match status" value="1"/>
</dbReference>
<dbReference type="InterPro" id="IPR003593">
    <property type="entry name" value="AAA+_ATPase"/>
</dbReference>
<dbReference type="Proteomes" id="UP000504615">
    <property type="component" value="Unplaced"/>
</dbReference>
<keyword evidence="5" id="KW-0067">ATP-binding</keyword>
<dbReference type="CDD" id="cd19512">
    <property type="entry name" value="RecA-like_ATAD3-like"/>
    <property type="match status" value="1"/>
</dbReference>
<keyword evidence="12" id="KW-1185">Reference proteome</keyword>
<keyword evidence="9" id="KW-1135">Mitochondrion nucleoid</keyword>
<evidence type="ECO:0000313" key="12">
    <source>
        <dbReference type="Proteomes" id="UP000504615"/>
    </source>
</evidence>
<gene>
    <name evidence="13" type="primary">LOC105431064</name>
</gene>
<keyword evidence="6" id="KW-0175">Coiled coil</keyword>
<dbReference type="FunFam" id="3.40.50.300:FF:000470">
    <property type="entry name" value="ATPase family, AAA domain containing 3A"/>
    <property type="match status" value="1"/>
</dbReference>
<evidence type="ECO:0000256" key="8">
    <source>
        <dbReference type="ARBA" id="ARBA00023136"/>
    </source>
</evidence>
<evidence type="ECO:0000256" key="3">
    <source>
        <dbReference type="ARBA" id="ARBA00022741"/>
    </source>
</evidence>
<dbReference type="AlphaFoldDB" id="A0A6I9XDY8"/>
<dbReference type="SMART" id="SM00382">
    <property type="entry name" value="AAA"/>
    <property type="match status" value="1"/>
</dbReference>
<evidence type="ECO:0000313" key="13">
    <source>
        <dbReference type="RefSeq" id="XP_011643303.1"/>
    </source>
</evidence>
<dbReference type="PANTHER" id="PTHR23075">
    <property type="entry name" value="PUTATIVE ATP-ASE"/>
    <property type="match status" value="1"/>
</dbReference>
<evidence type="ECO:0000256" key="1">
    <source>
        <dbReference type="ARBA" id="ARBA00004273"/>
    </source>
</evidence>
<evidence type="ECO:0000256" key="9">
    <source>
        <dbReference type="ARBA" id="ARBA00023271"/>
    </source>
</evidence>
<accession>A0A6I9XDY8</accession>
<dbReference type="RefSeq" id="XP_011643303.1">
    <property type="nucleotide sequence ID" value="XM_011645001.1"/>
</dbReference>
<feature type="domain" description="AAA+ ATPase" evidence="11">
    <location>
        <begin position="195"/>
        <end position="328"/>
    </location>
</feature>
<keyword evidence="3" id="KW-0547">Nucleotide-binding</keyword>
<evidence type="ECO:0000259" key="11">
    <source>
        <dbReference type="SMART" id="SM00382"/>
    </source>
</evidence>
<keyword evidence="7" id="KW-0496">Mitochondrion</keyword>
<dbReference type="Gene3D" id="3.40.50.300">
    <property type="entry name" value="P-loop containing nucleotide triphosphate hydrolases"/>
    <property type="match status" value="1"/>
</dbReference>
<dbReference type="InterPro" id="IPR027417">
    <property type="entry name" value="P-loop_NTPase"/>
</dbReference>
<feature type="region of interest" description="Disordered" evidence="10">
    <location>
        <begin position="16"/>
        <end position="50"/>
    </location>
</feature>
<dbReference type="KEGG" id="pbar:105431064"/>
<dbReference type="OrthoDB" id="199596at2759"/>
<feature type="compositionally biased region" description="Gly residues" evidence="10">
    <location>
        <begin position="26"/>
        <end position="43"/>
    </location>
</feature>
<dbReference type="InterPro" id="IPR021911">
    <property type="entry name" value="ATAD3_N"/>
</dbReference>
<dbReference type="GO" id="GO:0007005">
    <property type="term" value="P:mitochondrion organization"/>
    <property type="evidence" value="ECO:0007669"/>
    <property type="project" value="TreeGrafter"/>
</dbReference>
<evidence type="ECO:0000256" key="10">
    <source>
        <dbReference type="SAM" id="MobiDB-lite"/>
    </source>
</evidence>
<evidence type="ECO:0000256" key="2">
    <source>
        <dbReference type="ARBA" id="ARBA00004436"/>
    </source>
</evidence>